<evidence type="ECO:0000256" key="5">
    <source>
        <dbReference type="ARBA" id="ARBA00023211"/>
    </source>
</evidence>
<evidence type="ECO:0000256" key="6">
    <source>
        <dbReference type="RuleBase" id="RU004273"/>
    </source>
</evidence>
<dbReference type="InterPro" id="IPR004843">
    <property type="entry name" value="Calcineurin-like_PHP"/>
</dbReference>
<dbReference type="Pfam" id="PF01975">
    <property type="entry name" value="SurE"/>
    <property type="match status" value="1"/>
</dbReference>
<dbReference type="InterPro" id="IPR029052">
    <property type="entry name" value="Metallo-depent_PP-like"/>
</dbReference>
<dbReference type="AlphaFoldDB" id="A0A834T1I5"/>
<reference evidence="9" key="1">
    <citation type="submission" date="2020-09" db="EMBL/GenBank/DDBJ databases">
        <title>Genome-Enabled Discovery of Anthraquinone Biosynthesis in Senna tora.</title>
        <authorList>
            <person name="Kang S.-H."/>
            <person name="Pandey R.P."/>
            <person name="Lee C.-M."/>
            <person name="Sim J.-S."/>
            <person name="Jeong J.-T."/>
            <person name="Choi B.-S."/>
            <person name="Jung M."/>
            <person name="Ginzburg D."/>
            <person name="Zhao K."/>
            <person name="Won S.Y."/>
            <person name="Oh T.-J."/>
            <person name="Yu Y."/>
            <person name="Kim N.-H."/>
            <person name="Lee O.R."/>
            <person name="Lee T.-H."/>
            <person name="Bashyal P."/>
            <person name="Kim T.-S."/>
            <person name="Lee W.-H."/>
            <person name="Kawkins C."/>
            <person name="Kim C.-K."/>
            <person name="Kim J.S."/>
            <person name="Ahn B.O."/>
            <person name="Rhee S.Y."/>
            <person name="Sohng J.K."/>
        </authorList>
    </citation>
    <scope>NUCLEOTIDE SEQUENCE</scope>
    <source>
        <tissue evidence="9">Leaf</tissue>
    </source>
</reference>
<proteinExistence type="inferred from homology"/>
<gene>
    <name evidence="9" type="ORF">G2W53_028073</name>
</gene>
<dbReference type="HAMAP" id="MF_00060">
    <property type="entry name" value="SurE"/>
    <property type="match status" value="1"/>
</dbReference>
<dbReference type="PANTHER" id="PTHR45668:SF16">
    <property type="entry name" value="SERINE_THREONINE-PROTEIN PHOSPHATASE"/>
    <property type="match status" value="1"/>
</dbReference>
<dbReference type="InterPro" id="IPR051134">
    <property type="entry name" value="PPP_phosphatase"/>
</dbReference>
<evidence type="ECO:0000256" key="4">
    <source>
        <dbReference type="ARBA" id="ARBA00022801"/>
    </source>
</evidence>
<dbReference type="EC" id="3.1.3.16" evidence="6"/>
<comment type="cofactor">
    <cofactor evidence="1">
        <name>Mn(2+)</name>
        <dbReference type="ChEBI" id="CHEBI:29035"/>
    </cofactor>
</comment>
<sequence length="1119" mass="123430">MKCGERIQCGGSVKLLLIEINLRDSFSWKFIFFEYSSASCGIMDLQKERIKSGCQKILEGIDSMSLVNLDDQQVHSLVMMREIARGVVDDRDRKVTKNDVISTLRHSIEKMVCASRDIIEVLSRMSYESLDDQRMHLVLRMKEIAHGIVDKQARVAVTMHDILAEQVGVADEGMRDSPTCESIKTCNGDVLIDGGQSMINEAEMLEVEHVLRLENGTNEVQESLLPASFQQFLLWPPDDCITLEWVQDMMFTLEQASQKMLPSEFCHVIPSILVDKLTEIACSVLCKEPNCVEIDCQGEDSRVIVVGDIHGQFYDLLFLFKHVGVPSENQFYVFNGNYVDKGAWGMEVFLVLLAWKILMPHRVYLLRGNHESRYCTARYGFKKEVRTKYGDQGEDIYNKCLECFKELPLASVISGCVYTTHGGLFRSIKAAPSRKPKRKKTQKVDLGSLAELSEVKRSSVDAPYEGPNILLSDILWSKPSKKDGLRDNAGRKLGLWWGPDCTEAFLKQNKLKLIIRSHEGPDARVGRDDFGDMLCGFSMDHDGESGRLYTLFSAPDYPQVFGKKRYNNEGAYAILKSPDFESPTFHSFKSTERPKVDPYVDYDADEIDFSKLDSCQLNPLASTSAISAPQRSYPAGMTPGFDFGALGIHNAPSWSVQLPDGSGGTQVVQVPRAPVVEGLPLPQNIQEPHKAAYEYLFELIASLKLMLMTREAENKASLSVLRASVASSNLLPMTSTSVKNNLMPPGLVSNLQEVLLSRKGADEGNKSKDIAETTESSSSTTSAPDASEENGSSKPIVLVTNSDGVESPGITYLVEALVREGLYNVHVCVPQSDKSVSGHSVTLRETVEVSSAEVNGATAFEVSGTPVDCVSLALSGALFSWSKPKLVISGINRGSSCGHHMFYSGVIAGAREASIFGVPALSISLNWKKEESQETDFKDAAAICLPLINAAIRDVEKGTFPKSCFLNIEIPTSPLSNKGFKLTKQSTQRSTANWQAVSTSRYPVSRFLANQQGLDLKLAQLGRDASAAGAARRLTTQKKNLEIVESVGAAGKPDSNRVKKYFRLEFLDKQQEDIDEDLDYRALESGFVAVTPLSASPHVETDIQMAASDWISAVLSSEQ</sequence>
<evidence type="ECO:0000256" key="1">
    <source>
        <dbReference type="ARBA" id="ARBA00001936"/>
    </source>
</evidence>
<dbReference type="GO" id="GO:0004722">
    <property type="term" value="F:protein serine/threonine phosphatase activity"/>
    <property type="evidence" value="ECO:0007669"/>
    <property type="project" value="UniProtKB-EC"/>
</dbReference>
<dbReference type="NCBIfam" id="TIGR00087">
    <property type="entry name" value="surE"/>
    <property type="match status" value="1"/>
</dbReference>
<evidence type="ECO:0000313" key="9">
    <source>
        <dbReference type="EMBL" id="KAF7814104.1"/>
    </source>
</evidence>
<dbReference type="GO" id="GO:0008252">
    <property type="term" value="F:nucleotidase activity"/>
    <property type="evidence" value="ECO:0007669"/>
    <property type="project" value="InterPro"/>
</dbReference>
<protein>
    <recommendedName>
        <fullName evidence="6">Serine/threonine-protein phosphatase</fullName>
        <ecNumber evidence="6">3.1.3.16</ecNumber>
    </recommendedName>
</protein>
<evidence type="ECO:0000313" key="10">
    <source>
        <dbReference type="Proteomes" id="UP000634136"/>
    </source>
</evidence>
<dbReference type="Proteomes" id="UP000634136">
    <property type="component" value="Unassembled WGS sequence"/>
</dbReference>
<comment type="similarity">
    <text evidence="6">Belongs to the PPP phosphatase family.</text>
</comment>
<name>A0A834T1I5_9FABA</name>
<dbReference type="SMART" id="SM00156">
    <property type="entry name" value="PP2Ac"/>
    <property type="match status" value="1"/>
</dbReference>
<dbReference type="Gene3D" id="3.60.21.10">
    <property type="match status" value="1"/>
</dbReference>
<dbReference type="Pfam" id="PF00149">
    <property type="entry name" value="Metallophos"/>
    <property type="match status" value="1"/>
</dbReference>
<feature type="compositionally biased region" description="Low complexity" evidence="7">
    <location>
        <begin position="773"/>
        <end position="785"/>
    </location>
</feature>
<keyword evidence="4 6" id="KW-0378">Hydrolase</keyword>
<dbReference type="Gene3D" id="3.40.1210.10">
    <property type="entry name" value="Survival protein SurE-like phosphatase/nucleotidase"/>
    <property type="match status" value="1"/>
</dbReference>
<dbReference type="EMBL" id="JAAIUW010000009">
    <property type="protein sequence ID" value="KAF7814104.1"/>
    <property type="molecule type" value="Genomic_DNA"/>
</dbReference>
<dbReference type="GO" id="GO:0046872">
    <property type="term" value="F:metal ion binding"/>
    <property type="evidence" value="ECO:0007669"/>
    <property type="project" value="UniProtKB-KW"/>
</dbReference>
<feature type="region of interest" description="Disordered" evidence="7">
    <location>
        <begin position="759"/>
        <end position="795"/>
    </location>
</feature>
<dbReference type="SUPFAM" id="SSF64167">
    <property type="entry name" value="SurE-like"/>
    <property type="match status" value="1"/>
</dbReference>
<comment type="catalytic activity">
    <reaction evidence="6">
        <text>O-phospho-L-threonyl-[protein] + H2O = L-threonyl-[protein] + phosphate</text>
        <dbReference type="Rhea" id="RHEA:47004"/>
        <dbReference type="Rhea" id="RHEA-COMP:11060"/>
        <dbReference type="Rhea" id="RHEA-COMP:11605"/>
        <dbReference type="ChEBI" id="CHEBI:15377"/>
        <dbReference type="ChEBI" id="CHEBI:30013"/>
        <dbReference type="ChEBI" id="CHEBI:43474"/>
        <dbReference type="ChEBI" id="CHEBI:61977"/>
        <dbReference type="EC" id="3.1.3.16"/>
    </reaction>
</comment>
<keyword evidence="5" id="KW-0464">Manganese</keyword>
<comment type="caution">
    <text evidence="9">The sequence shown here is derived from an EMBL/GenBank/DDBJ whole genome shotgun (WGS) entry which is preliminary data.</text>
</comment>
<dbReference type="SUPFAM" id="SSF56300">
    <property type="entry name" value="Metallo-dependent phosphatases"/>
    <property type="match status" value="1"/>
</dbReference>
<dbReference type="PANTHER" id="PTHR45668">
    <property type="entry name" value="SERINE/THREONINE-PROTEIN PHOSPHATASE 5-RELATED"/>
    <property type="match status" value="1"/>
</dbReference>
<dbReference type="PROSITE" id="PS00125">
    <property type="entry name" value="SER_THR_PHOSPHATASE"/>
    <property type="match status" value="1"/>
</dbReference>
<evidence type="ECO:0000256" key="7">
    <source>
        <dbReference type="SAM" id="MobiDB-lite"/>
    </source>
</evidence>
<dbReference type="InterPro" id="IPR030048">
    <property type="entry name" value="SurE"/>
</dbReference>
<comment type="similarity">
    <text evidence="2">Belongs to the SurE nucleotidase family.</text>
</comment>
<evidence type="ECO:0000256" key="2">
    <source>
        <dbReference type="ARBA" id="ARBA00011062"/>
    </source>
</evidence>
<feature type="domain" description="Serine/threonine specific protein phosphatases" evidence="8">
    <location>
        <begin position="366"/>
        <end position="371"/>
    </location>
</feature>
<dbReference type="InterPro" id="IPR036523">
    <property type="entry name" value="SurE-like_sf"/>
</dbReference>
<evidence type="ECO:0000256" key="3">
    <source>
        <dbReference type="ARBA" id="ARBA00022723"/>
    </source>
</evidence>
<accession>A0A834T1I5</accession>
<organism evidence="9 10">
    <name type="scientific">Senna tora</name>
    <dbReference type="NCBI Taxonomy" id="362788"/>
    <lineage>
        <taxon>Eukaryota</taxon>
        <taxon>Viridiplantae</taxon>
        <taxon>Streptophyta</taxon>
        <taxon>Embryophyta</taxon>
        <taxon>Tracheophyta</taxon>
        <taxon>Spermatophyta</taxon>
        <taxon>Magnoliopsida</taxon>
        <taxon>eudicotyledons</taxon>
        <taxon>Gunneridae</taxon>
        <taxon>Pentapetalae</taxon>
        <taxon>rosids</taxon>
        <taxon>fabids</taxon>
        <taxon>Fabales</taxon>
        <taxon>Fabaceae</taxon>
        <taxon>Caesalpinioideae</taxon>
        <taxon>Cassia clade</taxon>
        <taxon>Senna</taxon>
    </lineage>
</organism>
<keyword evidence="10" id="KW-1185">Reference proteome</keyword>
<feature type="compositionally biased region" description="Basic and acidic residues" evidence="7">
    <location>
        <begin position="759"/>
        <end position="771"/>
    </location>
</feature>
<keyword evidence="3" id="KW-0479">Metal-binding</keyword>
<evidence type="ECO:0000259" key="8">
    <source>
        <dbReference type="PROSITE" id="PS00125"/>
    </source>
</evidence>
<dbReference type="OrthoDB" id="445564at2759"/>
<dbReference type="PRINTS" id="PR00114">
    <property type="entry name" value="STPHPHTASE"/>
</dbReference>
<dbReference type="InterPro" id="IPR006186">
    <property type="entry name" value="Ser/Thr-sp_prot-phosphatase"/>
</dbReference>
<dbReference type="InterPro" id="IPR002828">
    <property type="entry name" value="SurE-like_Pase/nucleotidase"/>
</dbReference>